<protein>
    <recommendedName>
        <fullName evidence="3">beta-galactosidase</fullName>
        <ecNumber evidence="3">3.2.1.23</ecNumber>
    </recommendedName>
</protein>
<feature type="domain" description="Beta-galactosidase trimerisation" evidence="9">
    <location>
        <begin position="414"/>
        <end position="598"/>
    </location>
</feature>
<evidence type="ECO:0000259" key="9">
    <source>
        <dbReference type="Pfam" id="PF08532"/>
    </source>
</evidence>
<evidence type="ECO:0000256" key="7">
    <source>
        <dbReference type="ARBA" id="ARBA00023295"/>
    </source>
</evidence>
<evidence type="ECO:0000256" key="4">
    <source>
        <dbReference type="ARBA" id="ARBA00022723"/>
    </source>
</evidence>
<evidence type="ECO:0000256" key="3">
    <source>
        <dbReference type="ARBA" id="ARBA00012756"/>
    </source>
</evidence>
<dbReference type="STRING" id="1817867.A3F83_06175"/>
<dbReference type="GO" id="GO:0009341">
    <property type="term" value="C:beta-galactosidase complex"/>
    <property type="evidence" value="ECO:0007669"/>
    <property type="project" value="InterPro"/>
</dbReference>
<dbReference type="InterPro" id="IPR013529">
    <property type="entry name" value="Glyco_hydro_42_N"/>
</dbReference>
<keyword evidence="6" id="KW-0862">Zinc</keyword>
<keyword evidence="7" id="KW-0326">Glycosidase</keyword>
<dbReference type="SUPFAM" id="SSF52317">
    <property type="entry name" value="Class I glutamine amidotransferase-like"/>
    <property type="match status" value="1"/>
</dbReference>
<feature type="domain" description="Glycoside hydrolase family 42 N-terminal" evidence="8">
    <location>
        <begin position="22"/>
        <end position="397"/>
    </location>
</feature>
<dbReference type="EMBL" id="MFIX01000128">
    <property type="protein sequence ID" value="OGG03881.1"/>
    <property type="molecule type" value="Genomic_DNA"/>
</dbReference>
<dbReference type="GO" id="GO:0005975">
    <property type="term" value="P:carbohydrate metabolic process"/>
    <property type="evidence" value="ECO:0007669"/>
    <property type="project" value="InterPro"/>
</dbReference>
<evidence type="ECO:0000259" key="8">
    <source>
        <dbReference type="Pfam" id="PF02449"/>
    </source>
</evidence>
<dbReference type="SUPFAM" id="SSF51445">
    <property type="entry name" value="(Trans)glycosidases"/>
    <property type="match status" value="1"/>
</dbReference>
<dbReference type="Gene3D" id="3.40.50.880">
    <property type="match status" value="1"/>
</dbReference>
<evidence type="ECO:0000256" key="5">
    <source>
        <dbReference type="ARBA" id="ARBA00022801"/>
    </source>
</evidence>
<sequence>MPVPQDFHLCVQYYRQPTPTPAEWERDLRHIRRLGFTAVQLRPQWAWHEIEEGVFRWEDIDRLMDLTAAAGLKVLFKFFLESAPRWLFIEYEAGRVAPDGSKIEPRARGSFYVGGWMPCFDRPLVWGKAERFVAEGVLRYRDRENLLGWHLWNEPRSRPFGDCACPHSVELYRNWLAETFGDVNKFNERFGLAVRKWEDIVPPPDISAYYDSWLWRISRAHAVAGRIERLAALVRKYDSRRPIFCHVGFNSVLQPSLIDTSHDLLTAKAVDVYGTSLAHWTGDFHTFFQVDRPAQFSNPEYSREAYLYSLQARWMAAVKDYFWINEVYGNTWNYMAEDFSGADIRFMLLSTISEGARGIVIWQFKPERFSEESITSGLIELDGADTERSLAAAEVCRARARAPELFSSYRPDRAQIALVFDFAADMYSEIEDAEDLSRAGTVCYRYKESLKGWYSLLWRLGLAVDFVPLEKLERIADYRLVVLPYLHLLDREQAEILERYTLGGGTLISAPGLAFRDRRAWVQPHRPGWGLEELFGCREKYLKAQAETRRVEVMGMRLGARGIIGCLEARGTGVDLSGGGGLLVANRRGEGRTYYFGFYPGVSYRGSGEKGYLYLAQVLLAESGIEAECDLEGPLVRVRRGTVAEAQPAAFVFNYEQKEVEVALGGLPPRKYRCLITGRKVSSTAKVKIGPQEVLFLVPA</sequence>
<name>A0A1F5YUH8_9BACT</name>
<dbReference type="InterPro" id="IPR013738">
    <property type="entry name" value="Beta_galactosidase_Trimer"/>
</dbReference>
<comment type="caution">
    <text evidence="10">The sequence shown here is derived from an EMBL/GenBank/DDBJ whole genome shotgun (WGS) entry which is preliminary data.</text>
</comment>
<dbReference type="InterPro" id="IPR017853">
    <property type="entry name" value="GH"/>
</dbReference>
<keyword evidence="4" id="KW-0479">Metal-binding</keyword>
<dbReference type="AlphaFoldDB" id="A0A1F5YUH8"/>
<comment type="catalytic activity">
    <reaction evidence="1">
        <text>Hydrolysis of terminal non-reducing beta-D-galactose residues in beta-D-galactosides.</text>
        <dbReference type="EC" id="3.2.1.23"/>
    </reaction>
</comment>
<gene>
    <name evidence="10" type="ORF">A3F83_06175</name>
</gene>
<dbReference type="Pfam" id="PF02449">
    <property type="entry name" value="Glyco_hydro_42"/>
    <property type="match status" value="1"/>
</dbReference>
<evidence type="ECO:0000256" key="1">
    <source>
        <dbReference type="ARBA" id="ARBA00001412"/>
    </source>
</evidence>
<evidence type="ECO:0000313" key="11">
    <source>
        <dbReference type="Proteomes" id="UP000179129"/>
    </source>
</evidence>
<dbReference type="InterPro" id="IPR003476">
    <property type="entry name" value="Glyco_hydro_42"/>
</dbReference>
<reference evidence="10 11" key="1">
    <citation type="journal article" date="2016" name="Nat. Commun.">
        <title>Thousands of microbial genomes shed light on interconnected biogeochemical processes in an aquifer system.</title>
        <authorList>
            <person name="Anantharaman K."/>
            <person name="Brown C.T."/>
            <person name="Hug L.A."/>
            <person name="Sharon I."/>
            <person name="Castelle C.J."/>
            <person name="Probst A.J."/>
            <person name="Thomas B.C."/>
            <person name="Singh A."/>
            <person name="Wilkins M.J."/>
            <person name="Karaoz U."/>
            <person name="Brodie E.L."/>
            <person name="Williams K.H."/>
            <person name="Hubbard S.S."/>
            <person name="Banfield J.F."/>
        </authorList>
    </citation>
    <scope>NUCLEOTIDE SEQUENCE [LARGE SCALE GENOMIC DNA]</scope>
</reference>
<accession>A0A1F5YUH8</accession>
<dbReference type="InterPro" id="IPR029062">
    <property type="entry name" value="Class_I_gatase-like"/>
</dbReference>
<comment type="similarity">
    <text evidence="2">Belongs to the glycosyl hydrolase 42 family.</text>
</comment>
<evidence type="ECO:0000313" key="10">
    <source>
        <dbReference type="EMBL" id="OGG03881.1"/>
    </source>
</evidence>
<dbReference type="Pfam" id="PF08532">
    <property type="entry name" value="Glyco_hydro_42M"/>
    <property type="match status" value="1"/>
</dbReference>
<dbReference type="EC" id="3.2.1.23" evidence="3"/>
<evidence type="ECO:0000256" key="6">
    <source>
        <dbReference type="ARBA" id="ARBA00022833"/>
    </source>
</evidence>
<proteinExistence type="inferred from homology"/>
<dbReference type="CDD" id="cd03143">
    <property type="entry name" value="A4_beta-galactosidase_middle_domain"/>
    <property type="match status" value="1"/>
</dbReference>
<dbReference type="Gene3D" id="3.20.20.80">
    <property type="entry name" value="Glycosidases"/>
    <property type="match status" value="1"/>
</dbReference>
<dbReference type="Proteomes" id="UP000179129">
    <property type="component" value="Unassembled WGS sequence"/>
</dbReference>
<dbReference type="PANTHER" id="PTHR36447:SF2">
    <property type="entry name" value="BETA-GALACTOSIDASE YESZ"/>
    <property type="match status" value="1"/>
</dbReference>
<keyword evidence="5" id="KW-0378">Hydrolase</keyword>
<evidence type="ECO:0000256" key="2">
    <source>
        <dbReference type="ARBA" id="ARBA00005940"/>
    </source>
</evidence>
<dbReference type="GO" id="GO:0004565">
    <property type="term" value="F:beta-galactosidase activity"/>
    <property type="evidence" value="ECO:0007669"/>
    <property type="project" value="UniProtKB-EC"/>
</dbReference>
<dbReference type="GO" id="GO:0046872">
    <property type="term" value="F:metal ion binding"/>
    <property type="evidence" value="ECO:0007669"/>
    <property type="project" value="UniProtKB-KW"/>
</dbReference>
<organism evidence="10 11">
    <name type="scientific">Candidatus Glassbacteria bacterium RIFCSPLOWO2_12_FULL_58_11</name>
    <dbReference type="NCBI Taxonomy" id="1817867"/>
    <lineage>
        <taxon>Bacteria</taxon>
        <taxon>Candidatus Glassiibacteriota</taxon>
    </lineage>
</organism>
<dbReference type="PANTHER" id="PTHR36447">
    <property type="entry name" value="BETA-GALACTOSIDASE GANA"/>
    <property type="match status" value="1"/>
</dbReference>